<keyword evidence="7" id="KW-0807">Transducer</keyword>
<evidence type="ECO:0000259" key="9">
    <source>
        <dbReference type="PROSITE" id="PS50262"/>
    </source>
</evidence>
<evidence type="ECO:0000256" key="1">
    <source>
        <dbReference type="ARBA" id="ARBA00004141"/>
    </source>
</evidence>
<dbReference type="InterPro" id="IPR017452">
    <property type="entry name" value="GPCR_Rhodpsn_7TM"/>
</dbReference>
<dbReference type="CDD" id="cd00637">
    <property type="entry name" value="7tm_classA_rhodopsin-like"/>
    <property type="match status" value="1"/>
</dbReference>
<dbReference type="GO" id="GO:0005886">
    <property type="term" value="C:plasma membrane"/>
    <property type="evidence" value="ECO:0007669"/>
    <property type="project" value="TreeGrafter"/>
</dbReference>
<dbReference type="PROSITE" id="PS50262">
    <property type="entry name" value="G_PROTEIN_RECEP_F1_2"/>
    <property type="match status" value="1"/>
</dbReference>
<evidence type="ECO:0000313" key="11">
    <source>
        <dbReference type="Proteomes" id="UP001186944"/>
    </source>
</evidence>
<feature type="transmembrane region" description="Helical" evidence="8">
    <location>
        <begin position="12"/>
        <end position="31"/>
    </location>
</feature>
<gene>
    <name evidence="10" type="ORF">FSP39_009529</name>
</gene>
<dbReference type="InterPro" id="IPR000276">
    <property type="entry name" value="GPCR_Rhodpsn"/>
</dbReference>
<reference evidence="10" key="1">
    <citation type="submission" date="2019-08" db="EMBL/GenBank/DDBJ databases">
        <title>The improved chromosome-level genome for the pearl oyster Pinctada fucata martensii using PacBio sequencing and Hi-C.</title>
        <authorList>
            <person name="Zheng Z."/>
        </authorList>
    </citation>
    <scope>NUCLEOTIDE SEQUENCE</scope>
    <source>
        <strain evidence="10">ZZ-2019</strain>
        <tissue evidence="10">Adductor muscle</tissue>
    </source>
</reference>
<dbReference type="PRINTS" id="PR00237">
    <property type="entry name" value="GPCRRHODOPSN"/>
</dbReference>
<sequence>MRAHMTDKRASISLIFIWLVSFLVALPILLYREEKSRQWLDHLEVWCDDTWPSINDNENTFQETTKSMKMRSAYFISVSVIMYFIPMLVMGIAYAVIIHKLWISTIPGELVDSRVQQQARTKKKVIVMLVSILVVFCICWMPCQIMLLFSESRSMRTVLGDWYYDLQFSAYTMAYSNSALNPLIYAGFNKNFKQGR</sequence>
<dbReference type="AlphaFoldDB" id="A0AA88XQV6"/>
<dbReference type="Gene3D" id="1.20.1070.10">
    <property type="entry name" value="Rhodopsin 7-helix transmembrane proteins"/>
    <property type="match status" value="1"/>
</dbReference>
<feature type="domain" description="G-protein coupled receptors family 1 profile" evidence="9">
    <location>
        <begin position="1"/>
        <end position="185"/>
    </location>
</feature>
<proteinExistence type="predicted"/>
<feature type="transmembrane region" description="Helical" evidence="8">
    <location>
        <begin position="125"/>
        <end position="148"/>
    </location>
</feature>
<evidence type="ECO:0000256" key="4">
    <source>
        <dbReference type="ARBA" id="ARBA00023040"/>
    </source>
</evidence>
<dbReference type="PANTHER" id="PTHR45695:SF9">
    <property type="entry name" value="LEUCOKININ RECEPTOR"/>
    <property type="match status" value="1"/>
</dbReference>
<feature type="transmembrane region" description="Helical" evidence="8">
    <location>
        <begin position="168"/>
        <end position="188"/>
    </location>
</feature>
<keyword evidence="5 8" id="KW-0472">Membrane</keyword>
<protein>
    <recommendedName>
        <fullName evidence="9">G-protein coupled receptors family 1 profile domain-containing protein</fullName>
    </recommendedName>
</protein>
<keyword evidence="11" id="KW-1185">Reference proteome</keyword>
<keyword evidence="2 8" id="KW-0812">Transmembrane</keyword>
<dbReference type="GO" id="GO:0004930">
    <property type="term" value="F:G protein-coupled receptor activity"/>
    <property type="evidence" value="ECO:0007669"/>
    <property type="project" value="UniProtKB-KW"/>
</dbReference>
<evidence type="ECO:0000313" key="10">
    <source>
        <dbReference type="EMBL" id="KAK3090155.1"/>
    </source>
</evidence>
<dbReference type="EMBL" id="VSWD01000010">
    <property type="protein sequence ID" value="KAK3090155.1"/>
    <property type="molecule type" value="Genomic_DNA"/>
</dbReference>
<dbReference type="SUPFAM" id="SSF81321">
    <property type="entry name" value="Family A G protein-coupled receptor-like"/>
    <property type="match status" value="1"/>
</dbReference>
<accession>A0AA88XQV6</accession>
<evidence type="ECO:0000256" key="7">
    <source>
        <dbReference type="ARBA" id="ARBA00023224"/>
    </source>
</evidence>
<evidence type="ECO:0000256" key="3">
    <source>
        <dbReference type="ARBA" id="ARBA00022989"/>
    </source>
</evidence>
<name>A0AA88XQV6_PINIB</name>
<keyword evidence="6" id="KW-0675">Receptor</keyword>
<evidence type="ECO:0000256" key="6">
    <source>
        <dbReference type="ARBA" id="ARBA00023170"/>
    </source>
</evidence>
<evidence type="ECO:0000256" key="5">
    <source>
        <dbReference type="ARBA" id="ARBA00023136"/>
    </source>
</evidence>
<dbReference type="PANTHER" id="PTHR45695">
    <property type="entry name" value="LEUCOKININ RECEPTOR-RELATED"/>
    <property type="match status" value="1"/>
</dbReference>
<evidence type="ECO:0000256" key="2">
    <source>
        <dbReference type="ARBA" id="ARBA00022692"/>
    </source>
</evidence>
<comment type="caution">
    <text evidence="10">The sequence shown here is derived from an EMBL/GenBank/DDBJ whole genome shotgun (WGS) entry which is preliminary data.</text>
</comment>
<dbReference type="Proteomes" id="UP001186944">
    <property type="component" value="Unassembled WGS sequence"/>
</dbReference>
<organism evidence="10 11">
    <name type="scientific">Pinctada imbricata</name>
    <name type="common">Atlantic pearl-oyster</name>
    <name type="synonym">Pinctada martensii</name>
    <dbReference type="NCBI Taxonomy" id="66713"/>
    <lineage>
        <taxon>Eukaryota</taxon>
        <taxon>Metazoa</taxon>
        <taxon>Spiralia</taxon>
        <taxon>Lophotrochozoa</taxon>
        <taxon>Mollusca</taxon>
        <taxon>Bivalvia</taxon>
        <taxon>Autobranchia</taxon>
        <taxon>Pteriomorphia</taxon>
        <taxon>Pterioida</taxon>
        <taxon>Pterioidea</taxon>
        <taxon>Pteriidae</taxon>
        <taxon>Pinctada</taxon>
    </lineage>
</organism>
<comment type="subcellular location">
    <subcellularLocation>
        <location evidence="1">Membrane</location>
        <topology evidence="1">Multi-pass membrane protein</topology>
    </subcellularLocation>
</comment>
<keyword evidence="3 8" id="KW-1133">Transmembrane helix</keyword>
<evidence type="ECO:0000256" key="8">
    <source>
        <dbReference type="SAM" id="Phobius"/>
    </source>
</evidence>
<dbReference type="Pfam" id="PF00001">
    <property type="entry name" value="7tm_1"/>
    <property type="match status" value="1"/>
</dbReference>
<keyword evidence="4" id="KW-0297">G-protein coupled receptor</keyword>
<feature type="transmembrane region" description="Helical" evidence="8">
    <location>
        <begin position="73"/>
        <end position="97"/>
    </location>
</feature>